<accession>A0A1G9IWQ3</accession>
<dbReference type="PANTHER" id="PTHR30535:SF34">
    <property type="entry name" value="MOLYBDATE-BINDING PROTEIN MOLA"/>
    <property type="match status" value="1"/>
</dbReference>
<dbReference type="RefSeq" id="WP_090769972.1">
    <property type="nucleotide sequence ID" value="NZ_FNFB01000019.1"/>
</dbReference>
<dbReference type="PROSITE" id="PS50983">
    <property type="entry name" value="FE_B12_PBP"/>
    <property type="match status" value="1"/>
</dbReference>
<keyword evidence="5" id="KW-1185">Reference proteome</keyword>
<keyword evidence="2" id="KW-0732">Signal</keyword>
<sequence length="336" mass="34833">MMFTSPGRAARRLLLSVAAVSLLAGCGSTQATSTQATPAQATSTAAYPLSLPVPGQDQPLVLKSRPERIAVLSPDAATAVDELVGIGPVIAVPSSSQRPSTSVRVQDFAHVPHVIPDGVNPDPEQVLSWNPDLVVVTARHTGETDASAALTQAGVPVLTLTNNWQTPKDVADNITLIGRALDAEAKAAELVSRIDSGMAAVREQVASVTERPSVLIMPNMGGKVYVSATNVLTSALVDAAGGVNAAVEAGYTHTMPVSPEQVVAADPDMIMLIDVMGAGEKSFSAVMDNPAVRKLPAVRDGKVRLFSASKIYGIGGVELVDGLKDIAGWLHPTTTR</sequence>
<name>A0A1G9IWQ3_9ACTN</name>
<gene>
    <name evidence="4" type="ORF">SAMN05421874_11913</name>
</gene>
<evidence type="ECO:0000313" key="4">
    <source>
        <dbReference type="EMBL" id="SDL29531.1"/>
    </source>
</evidence>
<protein>
    <submittedName>
        <fullName evidence="4">Iron complex transport system substrate-binding protein</fullName>
    </submittedName>
</protein>
<proteinExistence type="inferred from homology"/>
<evidence type="ECO:0000259" key="3">
    <source>
        <dbReference type="PROSITE" id="PS50983"/>
    </source>
</evidence>
<dbReference type="EMBL" id="FNFB01000019">
    <property type="protein sequence ID" value="SDL29531.1"/>
    <property type="molecule type" value="Genomic_DNA"/>
</dbReference>
<dbReference type="InterPro" id="IPR050902">
    <property type="entry name" value="ABC_Transporter_SBP"/>
</dbReference>
<organism evidence="4 5">
    <name type="scientific">Nonomuraea maritima</name>
    <dbReference type="NCBI Taxonomy" id="683260"/>
    <lineage>
        <taxon>Bacteria</taxon>
        <taxon>Bacillati</taxon>
        <taxon>Actinomycetota</taxon>
        <taxon>Actinomycetes</taxon>
        <taxon>Streptosporangiales</taxon>
        <taxon>Streptosporangiaceae</taxon>
        <taxon>Nonomuraea</taxon>
    </lineage>
</organism>
<feature type="domain" description="Fe/B12 periplasmic-binding" evidence="3">
    <location>
        <begin position="68"/>
        <end position="334"/>
    </location>
</feature>
<dbReference type="GO" id="GO:0071281">
    <property type="term" value="P:cellular response to iron ion"/>
    <property type="evidence" value="ECO:0007669"/>
    <property type="project" value="TreeGrafter"/>
</dbReference>
<dbReference type="SUPFAM" id="SSF53807">
    <property type="entry name" value="Helical backbone' metal receptor"/>
    <property type="match status" value="1"/>
</dbReference>
<dbReference type="InterPro" id="IPR002491">
    <property type="entry name" value="ABC_transptr_periplasmic_BD"/>
</dbReference>
<reference evidence="4 5" key="1">
    <citation type="submission" date="2016-10" db="EMBL/GenBank/DDBJ databases">
        <authorList>
            <person name="de Groot N.N."/>
        </authorList>
    </citation>
    <scope>NUCLEOTIDE SEQUENCE [LARGE SCALE GENOMIC DNA]</scope>
    <source>
        <strain evidence="4 5">CGMCC 4.5681</strain>
    </source>
</reference>
<dbReference type="OrthoDB" id="9797850at2"/>
<evidence type="ECO:0000313" key="5">
    <source>
        <dbReference type="Proteomes" id="UP000198683"/>
    </source>
</evidence>
<dbReference type="Gene3D" id="3.40.50.1980">
    <property type="entry name" value="Nitrogenase molybdenum iron protein domain"/>
    <property type="match status" value="2"/>
</dbReference>
<comment type="similarity">
    <text evidence="1">Belongs to the bacterial solute-binding protein 8 family.</text>
</comment>
<dbReference type="Pfam" id="PF01497">
    <property type="entry name" value="Peripla_BP_2"/>
    <property type="match status" value="1"/>
</dbReference>
<dbReference type="STRING" id="683260.SAMN05421874_11913"/>
<dbReference type="Proteomes" id="UP000198683">
    <property type="component" value="Unassembled WGS sequence"/>
</dbReference>
<feature type="chain" id="PRO_5039090332" evidence="2">
    <location>
        <begin position="32"/>
        <end position="336"/>
    </location>
</feature>
<evidence type="ECO:0000256" key="2">
    <source>
        <dbReference type="SAM" id="SignalP"/>
    </source>
</evidence>
<dbReference type="AlphaFoldDB" id="A0A1G9IWQ3"/>
<feature type="signal peptide" evidence="2">
    <location>
        <begin position="1"/>
        <end position="31"/>
    </location>
</feature>
<dbReference type="PANTHER" id="PTHR30535">
    <property type="entry name" value="VITAMIN B12-BINDING PROTEIN"/>
    <property type="match status" value="1"/>
</dbReference>
<evidence type="ECO:0000256" key="1">
    <source>
        <dbReference type="ARBA" id="ARBA00008814"/>
    </source>
</evidence>